<accession>A0A3R8S169</accession>
<dbReference type="CDD" id="cd04502">
    <property type="entry name" value="SGNH_hydrolase_like_7"/>
    <property type="match status" value="1"/>
</dbReference>
<dbReference type="PANTHER" id="PTHR30383:SF5">
    <property type="entry name" value="SGNH HYDROLASE-TYPE ESTERASE DOMAIN-CONTAINING PROTEIN"/>
    <property type="match status" value="1"/>
</dbReference>
<dbReference type="InterPro" id="IPR051532">
    <property type="entry name" value="Ester_Hydrolysis_Enzymes"/>
</dbReference>
<evidence type="ECO:0000313" key="3">
    <source>
        <dbReference type="Proteomes" id="UP000286990"/>
    </source>
</evidence>
<gene>
    <name evidence="2" type="ORF">DZC72_03860</name>
</gene>
<dbReference type="Pfam" id="PF13472">
    <property type="entry name" value="Lipase_GDSL_2"/>
    <property type="match status" value="1"/>
</dbReference>
<proteinExistence type="predicted"/>
<feature type="domain" description="SGNH hydrolase-type esterase" evidence="1">
    <location>
        <begin position="115"/>
        <end position="256"/>
    </location>
</feature>
<comment type="caution">
    <text evidence="2">The sequence shown here is derived from an EMBL/GenBank/DDBJ whole genome shotgun (WGS) entry which is preliminary data.</text>
</comment>
<dbReference type="SUPFAM" id="SSF52266">
    <property type="entry name" value="SGNH hydrolase"/>
    <property type="match status" value="1"/>
</dbReference>
<organism evidence="2 3">
    <name type="scientific">Maribacter algicola</name>
    <dbReference type="NCBI Taxonomy" id="2498892"/>
    <lineage>
        <taxon>Bacteria</taxon>
        <taxon>Pseudomonadati</taxon>
        <taxon>Bacteroidota</taxon>
        <taxon>Flavobacteriia</taxon>
        <taxon>Flavobacteriales</taxon>
        <taxon>Flavobacteriaceae</taxon>
        <taxon>Maribacter</taxon>
    </lineage>
</organism>
<dbReference type="GO" id="GO:0004622">
    <property type="term" value="F:phosphatidylcholine lysophospholipase activity"/>
    <property type="evidence" value="ECO:0007669"/>
    <property type="project" value="TreeGrafter"/>
</dbReference>
<evidence type="ECO:0000313" key="2">
    <source>
        <dbReference type="EMBL" id="RRQ49735.1"/>
    </source>
</evidence>
<dbReference type="Gene3D" id="3.40.50.1110">
    <property type="entry name" value="SGNH hydrolase"/>
    <property type="match status" value="1"/>
</dbReference>
<dbReference type="InterPro" id="IPR036514">
    <property type="entry name" value="SGNH_hydro_sf"/>
</dbReference>
<dbReference type="PANTHER" id="PTHR30383">
    <property type="entry name" value="THIOESTERASE 1/PROTEASE 1/LYSOPHOSPHOLIPASE L1"/>
    <property type="match status" value="1"/>
</dbReference>
<keyword evidence="3" id="KW-1185">Reference proteome</keyword>
<dbReference type="InterPro" id="IPR013830">
    <property type="entry name" value="SGNH_hydro"/>
</dbReference>
<dbReference type="EMBL" id="QUSX01000001">
    <property type="protein sequence ID" value="RRQ49735.1"/>
    <property type="molecule type" value="Genomic_DNA"/>
</dbReference>
<name>A0A3R8S169_9FLAO</name>
<reference evidence="3" key="2">
    <citation type="submission" date="2018-12" db="EMBL/GenBank/DDBJ databases">
        <title>Maribacter lutimaris sp. nov., isolated from marine sediment.</title>
        <authorList>
            <person name="Kim K.K."/>
        </authorList>
    </citation>
    <scope>NUCLEOTIDE SEQUENCE [LARGE SCALE GENOMIC DNA]</scope>
    <source>
        <strain evidence="3">PoM-212</strain>
    </source>
</reference>
<sequence>MLFIDNYMKWSYIHIRIGISYLCKEDLSGMGYLVRLKSVVADFWKHLGFNRSADKVQPDTIETSHLDGEDPSDFWRNQINRLKRRVRSLENQENLVVFYGSSSIRLWVHMKEDLTPLNVLNLGFGGSNYTWCAHYFDEVFEPLQPKKIVLYAGENDLGEGKSPQTVLADCKGLVQKIKAKDANIALAIISIKPTITRQEMLPDILETNRLLKQYVSNELGAQFIDVFSQMISQDHKPRPELYMADGLHLNKAGYEIWSRSIRAALLSR</sequence>
<dbReference type="AlphaFoldDB" id="A0A3R8S169"/>
<dbReference type="Proteomes" id="UP000286990">
    <property type="component" value="Unassembled WGS sequence"/>
</dbReference>
<protein>
    <recommendedName>
        <fullName evidence="1">SGNH hydrolase-type esterase domain-containing protein</fullName>
    </recommendedName>
</protein>
<evidence type="ECO:0000259" key="1">
    <source>
        <dbReference type="Pfam" id="PF13472"/>
    </source>
</evidence>
<reference evidence="3" key="1">
    <citation type="submission" date="2018-08" db="EMBL/GenBank/DDBJ databases">
        <authorList>
            <person name="Khan S.A."/>
            <person name="J S.E."/>
        </authorList>
    </citation>
    <scope>NUCLEOTIDE SEQUENCE [LARGE SCALE GENOMIC DNA]</scope>
    <source>
        <strain evidence="3">PoM-212</strain>
    </source>
</reference>
<dbReference type="OrthoDB" id="9790057at2"/>